<comment type="caution">
    <text evidence="2">The sequence shown here is derived from an EMBL/GenBank/DDBJ whole genome shotgun (WGS) entry which is preliminary data.</text>
</comment>
<dbReference type="AlphaFoldDB" id="A0ABD5R9P6"/>
<accession>A0ABD5R9P6</accession>
<organism evidence="2 3">
    <name type="scientific">Salinirubrum litoreum</name>
    <dbReference type="NCBI Taxonomy" id="1126234"/>
    <lineage>
        <taxon>Archaea</taxon>
        <taxon>Methanobacteriati</taxon>
        <taxon>Methanobacteriota</taxon>
        <taxon>Stenosarchaea group</taxon>
        <taxon>Halobacteria</taxon>
        <taxon>Halobacteriales</taxon>
        <taxon>Haloferacaceae</taxon>
        <taxon>Salinirubrum</taxon>
    </lineage>
</organism>
<evidence type="ECO:0000313" key="2">
    <source>
        <dbReference type="EMBL" id="MFC5366692.1"/>
    </source>
</evidence>
<evidence type="ECO:0000313" key="3">
    <source>
        <dbReference type="Proteomes" id="UP001596201"/>
    </source>
</evidence>
<dbReference type="Proteomes" id="UP001596201">
    <property type="component" value="Unassembled WGS sequence"/>
</dbReference>
<proteinExistence type="predicted"/>
<dbReference type="Pfam" id="PF11255">
    <property type="entry name" value="DUF3054"/>
    <property type="match status" value="1"/>
</dbReference>
<feature type="transmembrane region" description="Helical" evidence="1">
    <location>
        <begin position="15"/>
        <end position="37"/>
    </location>
</feature>
<keyword evidence="1" id="KW-0472">Membrane</keyword>
<dbReference type="InterPro" id="IPR021414">
    <property type="entry name" value="DUF3054"/>
</dbReference>
<feature type="transmembrane region" description="Helical" evidence="1">
    <location>
        <begin position="111"/>
        <end position="131"/>
    </location>
</feature>
<dbReference type="EMBL" id="JBHSKX010000001">
    <property type="protein sequence ID" value="MFC5366692.1"/>
    <property type="molecule type" value="Genomic_DNA"/>
</dbReference>
<keyword evidence="3" id="KW-1185">Reference proteome</keyword>
<evidence type="ECO:0000256" key="1">
    <source>
        <dbReference type="SAM" id="Phobius"/>
    </source>
</evidence>
<feature type="transmembrane region" description="Helical" evidence="1">
    <location>
        <begin position="49"/>
        <end position="72"/>
    </location>
</feature>
<gene>
    <name evidence="2" type="ORF">ACFPJ5_07045</name>
</gene>
<reference evidence="2 3" key="1">
    <citation type="journal article" date="2019" name="Int. J. Syst. Evol. Microbiol.">
        <title>The Global Catalogue of Microorganisms (GCM) 10K type strain sequencing project: providing services to taxonomists for standard genome sequencing and annotation.</title>
        <authorList>
            <consortium name="The Broad Institute Genomics Platform"/>
            <consortium name="The Broad Institute Genome Sequencing Center for Infectious Disease"/>
            <person name="Wu L."/>
            <person name="Ma J."/>
        </authorList>
    </citation>
    <scope>NUCLEOTIDE SEQUENCE [LARGE SCALE GENOMIC DNA]</scope>
    <source>
        <strain evidence="2 3">CGMCC 1.12237</strain>
    </source>
</reference>
<keyword evidence="1" id="KW-1133">Transmembrane helix</keyword>
<protein>
    <submittedName>
        <fullName evidence="2">DUF3054 domain-containing protein</fullName>
    </submittedName>
</protein>
<keyword evidence="1" id="KW-0812">Transmembrane</keyword>
<dbReference type="RefSeq" id="WP_227227971.1">
    <property type="nucleotide sequence ID" value="NZ_JAJCVJ010000001.1"/>
</dbReference>
<sequence length="135" mass="14189">MSSEVGFLEERIDRASLPLAAGDLLVIAVVLSLGASFHDATIFSRPGELAMVLAPFLVGWVIAAPLIGAYSIGAQESRSSVALVIRSWIPADIIGLAIRATPFVDGGIEPIFVLITLVTVGTGLVVFRLVAARLY</sequence>
<name>A0ABD5R9P6_9EURY</name>